<evidence type="ECO:0000256" key="1">
    <source>
        <dbReference type="SAM" id="MobiDB-lite"/>
    </source>
</evidence>
<dbReference type="OrthoDB" id="4964441at2"/>
<evidence type="ECO:0000313" key="2">
    <source>
        <dbReference type="EMBL" id="SFV23492.1"/>
    </source>
</evidence>
<evidence type="ECO:0000313" key="3">
    <source>
        <dbReference type="Proteomes" id="UP000198881"/>
    </source>
</evidence>
<organism evidence="2 3">
    <name type="scientific">Micrococcus terreus</name>
    <dbReference type="NCBI Taxonomy" id="574650"/>
    <lineage>
        <taxon>Bacteria</taxon>
        <taxon>Bacillati</taxon>
        <taxon>Actinomycetota</taxon>
        <taxon>Actinomycetes</taxon>
        <taxon>Micrococcales</taxon>
        <taxon>Micrococcaceae</taxon>
        <taxon>Micrococcus</taxon>
    </lineage>
</organism>
<feature type="compositionally biased region" description="Gly residues" evidence="1">
    <location>
        <begin position="26"/>
        <end position="40"/>
    </location>
</feature>
<dbReference type="EMBL" id="FPCG01000007">
    <property type="protein sequence ID" value="SFV23492.1"/>
    <property type="molecule type" value="Genomic_DNA"/>
</dbReference>
<dbReference type="Proteomes" id="UP000198881">
    <property type="component" value="Unassembled WGS sequence"/>
</dbReference>
<gene>
    <name evidence="2" type="ORF">SAMN04487966_107118</name>
</gene>
<sequence>MEQTVWTRPIGWGAAAVLALGLTACGAGGDGGQDAGGGASPSGTDSSAAAAPTPSPESESDADQAPRLSEVWPEARQQLDEATSVRITGRMPSGRDHADIDYRGQLDGSNYHTVVKTEGGDVVDVISDGEIAHAHLPDSALDRMGPPGRVKEMLDGQRVQQPESSLGVGVEILFQDITQNLPEGETWDGEYTEATVVEEDGRTLYSYPDTERRGVILFDAQDRSLAGLRQGESAVGSEGAGSARPDADTLDAWFAFSEWNAVEPVPMPDEDETVTEDELVALIITGD</sequence>
<feature type="compositionally biased region" description="Low complexity" evidence="1">
    <location>
        <begin position="41"/>
        <end position="52"/>
    </location>
</feature>
<proteinExistence type="predicted"/>
<dbReference type="STRING" id="574650.SAMN04487966_107118"/>
<accession>A0A1I7MNK0</accession>
<name>A0A1I7MNK0_9MICC</name>
<dbReference type="AlphaFoldDB" id="A0A1I7MNK0"/>
<dbReference type="RefSeq" id="WP_091697770.1">
    <property type="nucleotide sequence ID" value="NZ_FPCG01000007.1"/>
</dbReference>
<reference evidence="2 3" key="1">
    <citation type="submission" date="2016-10" db="EMBL/GenBank/DDBJ databases">
        <authorList>
            <person name="de Groot N.N."/>
        </authorList>
    </citation>
    <scope>NUCLEOTIDE SEQUENCE [LARGE SCALE GENOMIC DNA]</scope>
    <source>
        <strain evidence="2 3">CGMCC 1.7054</strain>
    </source>
</reference>
<feature type="region of interest" description="Disordered" evidence="1">
    <location>
        <begin position="25"/>
        <end position="68"/>
    </location>
</feature>
<keyword evidence="3" id="KW-1185">Reference proteome</keyword>
<protein>
    <submittedName>
        <fullName evidence="2">Uncharacterized protein</fullName>
    </submittedName>
</protein>